<reference evidence="1" key="1">
    <citation type="journal article" date="2019" name="bioRxiv">
        <title>The Genome of the Zebra Mussel, Dreissena polymorpha: A Resource for Invasive Species Research.</title>
        <authorList>
            <person name="McCartney M.A."/>
            <person name="Auch B."/>
            <person name="Kono T."/>
            <person name="Mallez S."/>
            <person name="Zhang Y."/>
            <person name="Obille A."/>
            <person name="Becker A."/>
            <person name="Abrahante J.E."/>
            <person name="Garbe J."/>
            <person name="Badalamenti J.P."/>
            <person name="Herman A."/>
            <person name="Mangelson H."/>
            <person name="Liachko I."/>
            <person name="Sullivan S."/>
            <person name="Sone E.D."/>
            <person name="Koren S."/>
            <person name="Silverstein K.A.T."/>
            <person name="Beckman K.B."/>
            <person name="Gohl D.M."/>
        </authorList>
    </citation>
    <scope>NUCLEOTIDE SEQUENCE</scope>
    <source>
        <strain evidence="1">Duluth1</strain>
        <tissue evidence="1">Whole animal</tissue>
    </source>
</reference>
<dbReference type="EMBL" id="JAIWYP010000001">
    <property type="protein sequence ID" value="KAH3891880.1"/>
    <property type="molecule type" value="Genomic_DNA"/>
</dbReference>
<dbReference type="AlphaFoldDB" id="A0A9D4NCH9"/>
<name>A0A9D4NCH9_DREPO</name>
<keyword evidence="2" id="KW-1185">Reference proteome</keyword>
<evidence type="ECO:0000313" key="1">
    <source>
        <dbReference type="EMBL" id="KAH3891880.1"/>
    </source>
</evidence>
<proteinExistence type="predicted"/>
<protein>
    <submittedName>
        <fullName evidence="1">Uncharacterized protein</fullName>
    </submittedName>
</protein>
<dbReference type="OrthoDB" id="10069396at2759"/>
<sequence length="120" mass="13912">MWKPENWSVYRQTVRTNNDVEGWHRRISTRAGRADLGFYMLVPLLPREAATVDLTIRLVSEHALARIDRRKYKDVHGKLFDTRDKYEGDEITTTQLLRRCSNIAGLGPDSTHDTILDDDV</sequence>
<accession>A0A9D4NCH9</accession>
<gene>
    <name evidence="1" type="ORF">DPMN_015990</name>
</gene>
<organism evidence="1 2">
    <name type="scientific">Dreissena polymorpha</name>
    <name type="common">Zebra mussel</name>
    <name type="synonym">Mytilus polymorpha</name>
    <dbReference type="NCBI Taxonomy" id="45954"/>
    <lineage>
        <taxon>Eukaryota</taxon>
        <taxon>Metazoa</taxon>
        <taxon>Spiralia</taxon>
        <taxon>Lophotrochozoa</taxon>
        <taxon>Mollusca</taxon>
        <taxon>Bivalvia</taxon>
        <taxon>Autobranchia</taxon>
        <taxon>Heteroconchia</taxon>
        <taxon>Euheterodonta</taxon>
        <taxon>Imparidentia</taxon>
        <taxon>Neoheterodontei</taxon>
        <taxon>Myida</taxon>
        <taxon>Dreissenoidea</taxon>
        <taxon>Dreissenidae</taxon>
        <taxon>Dreissena</taxon>
    </lineage>
</organism>
<comment type="caution">
    <text evidence="1">The sequence shown here is derived from an EMBL/GenBank/DDBJ whole genome shotgun (WGS) entry which is preliminary data.</text>
</comment>
<evidence type="ECO:0000313" key="2">
    <source>
        <dbReference type="Proteomes" id="UP000828390"/>
    </source>
</evidence>
<reference evidence="1" key="2">
    <citation type="submission" date="2020-11" db="EMBL/GenBank/DDBJ databases">
        <authorList>
            <person name="McCartney M.A."/>
            <person name="Auch B."/>
            <person name="Kono T."/>
            <person name="Mallez S."/>
            <person name="Becker A."/>
            <person name="Gohl D.M."/>
            <person name="Silverstein K.A.T."/>
            <person name="Koren S."/>
            <person name="Bechman K.B."/>
            <person name="Herman A."/>
            <person name="Abrahante J.E."/>
            <person name="Garbe J."/>
        </authorList>
    </citation>
    <scope>NUCLEOTIDE SEQUENCE</scope>
    <source>
        <strain evidence="1">Duluth1</strain>
        <tissue evidence="1">Whole animal</tissue>
    </source>
</reference>
<dbReference type="Proteomes" id="UP000828390">
    <property type="component" value="Unassembled WGS sequence"/>
</dbReference>